<keyword evidence="1" id="KW-0472">Membrane</keyword>
<keyword evidence="1" id="KW-1133">Transmembrane helix</keyword>
<proteinExistence type="predicted"/>
<keyword evidence="3" id="KW-1185">Reference proteome</keyword>
<reference evidence="2 3" key="1">
    <citation type="submission" date="2021-01" db="EMBL/GenBank/DDBJ databases">
        <title>Actinoplanes sp. nov. LDG1-01 isolated from lichen.</title>
        <authorList>
            <person name="Saeng-In P."/>
            <person name="Phongsopitanun W."/>
            <person name="Kanchanasin P."/>
            <person name="Yuki M."/>
            <person name="Kudo T."/>
            <person name="Ohkuma M."/>
            <person name="Tanasupawat S."/>
        </authorList>
    </citation>
    <scope>NUCLEOTIDE SEQUENCE [LARGE SCALE GENOMIC DNA]</scope>
    <source>
        <strain evidence="2 3">LDG1-01</strain>
    </source>
</reference>
<sequence>MTRLVLTMVSRALRVEGRTREERLAELRAEMTADPGDIDTLVIRHLDWAILWGVILILVSAVTLPPLPVINLLADRSFTIAADVAFLLIFTALYLSCVQFAKALFAAYVIRDRWNPRNRLARAAMLAWPPDLIVAVGLAAVSVWH</sequence>
<protein>
    <submittedName>
        <fullName evidence="2">Uncharacterized protein</fullName>
    </submittedName>
</protein>
<feature type="transmembrane region" description="Helical" evidence="1">
    <location>
        <begin position="84"/>
        <end position="110"/>
    </location>
</feature>
<dbReference type="EMBL" id="JAENHO010000001">
    <property type="protein sequence ID" value="MBL7252760.1"/>
    <property type="molecule type" value="Genomic_DNA"/>
</dbReference>
<evidence type="ECO:0000313" key="2">
    <source>
        <dbReference type="EMBL" id="MBL7252760.1"/>
    </source>
</evidence>
<dbReference type="Proteomes" id="UP000598996">
    <property type="component" value="Unassembled WGS sequence"/>
</dbReference>
<feature type="transmembrane region" description="Helical" evidence="1">
    <location>
        <begin position="122"/>
        <end position="144"/>
    </location>
</feature>
<evidence type="ECO:0000313" key="3">
    <source>
        <dbReference type="Proteomes" id="UP000598996"/>
    </source>
</evidence>
<evidence type="ECO:0000256" key="1">
    <source>
        <dbReference type="SAM" id="Phobius"/>
    </source>
</evidence>
<name>A0ABS1VDJ6_9ACTN</name>
<accession>A0ABS1VDJ6</accession>
<dbReference type="RefSeq" id="WP_202989118.1">
    <property type="nucleotide sequence ID" value="NZ_JAENHO010000001.1"/>
</dbReference>
<feature type="transmembrane region" description="Helical" evidence="1">
    <location>
        <begin position="46"/>
        <end position="64"/>
    </location>
</feature>
<comment type="caution">
    <text evidence="2">The sequence shown here is derived from an EMBL/GenBank/DDBJ whole genome shotgun (WGS) entry which is preliminary data.</text>
</comment>
<keyword evidence="1" id="KW-0812">Transmembrane</keyword>
<organism evidence="2 3">
    <name type="scientific">Paractinoplanes lichenicola</name>
    <dbReference type="NCBI Taxonomy" id="2802976"/>
    <lineage>
        <taxon>Bacteria</taxon>
        <taxon>Bacillati</taxon>
        <taxon>Actinomycetota</taxon>
        <taxon>Actinomycetes</taxon>
        <taxon>Micromonosporales</taxon>
        <taxon>Micromonosporaceae</taxon>
        <taxon>Paractinoplanes</taxon>
    </lineage>
</organism>
<gene>
    <name evidence="2" type="ORF">JKJ07_00375</name>
</gene>